<gene>
    <name evidence="2" type="ORF">CWE23_13240</name>
</gene>
<dbReference type="SUPFAM" id="SSF81901">
    <property type="entry name" value="HCP-like"/>
    <property type="match status" value="1"/>
</dbReference>
<protein>
    <submittedName>
        <fullName evidence="2">Flagellar protein MotX</fullName>
    </submittedName>
</protein>
<reference evidence="3" key="1">
    <citation type="journal article" date="2018" name="Front. Microbiol.">
        <title>Genome-Based Analysis Reveals the Taxonomy and Diversity of the Family Idiomarinaceae.</title>
        <authorList>
            <person name="Liu Y."/>
            <person name="Lai Q."/>
            <person name="Shao Z."/>
        </authorList>
    </citation>
    <scope>NUCLEOTIDE SEQUENCE [LARGE SCALE GENOMIC DNA]</scope>
    <source>
        <strain evidence="3">SN-14</strain>
    </source>
</reference>
<dbReference type="Gene3D" id="1.25.40.10">
    <property type="entry name" value="Tetratricopeptide repeat domain"/>
    <property type="match status" value="1"/>
</dbReference>
<feature type="signal peptide" evidence="1">
    <location>
        <begin position="1"/>
        <end position="24"/>
    </location>
</feature>
<dbReference type="Proteomes" id="UP000286680">
    <property type="component" value="Unassembled WGS sequence"/>
</dbReference>
<dbReference type="RefSeq" id="WP_126820485.1">
    <property type="nucleotide sequence ID" value="NZ_PIPS01000006.1"/>
</dbReference>
<sequence length="216" mass="24627">MAKIWLQSPALVLSAALLSASALAQQSEPADELEAVQLYTDEALVSMFEDNRHLQQVEQIDRCQLVMDIEAQAELEQRPTYQFLYGDMLAWGVCYERDVELGLHYMRVAADQGLIQALEQLGRYYHTGTIVQQDTERAIRYLREAASLGNLAAQKRFADIMLAGNGSPYDFTHAYHWLHHAETGDREEHQRIQQKLEQLAKLMPPSAVEKARQKLL</sequence>
<comment type="caution">
    <text evidence="2">The sequence shown here is derived from an EMBL/GenBank/DDBJ whole genome shotgun (WGS) entry which is preliminary data.</text>
</comment>
<dbReference type="PANTHER" id="PTHR11102">
    <property type="entry name" value="SEL-1-LIKE PROTEIN"/>
    <property type="match status" value="1"/>
</dbReference>
<keyword evidence="2" id="KW-0969">Cilium</keyword>
<dbReference type="InterPro" id="IPR006597">
    <property type="entry name" value="Sel1-like"/>
</dbReference>
<keyword evidence="1" id="KW-0732">Signal</keyword>
<keyword evidence="3" id="KW-1185">Reference proteome</keyword>
<dbReference type="EMBL" id="PIPS01000006">
    <property type="protein sequence ID" value="RUO39650.1"/>
    <property type="molecule type" value="Genomic_DNA"/>
</dbReference>
<dbReference type="PANTHER" id="PTHR11102:SF160">
    <property type="entry name" value="ERAD-ASSOCIATED E3 UBIQUITIN-PROTEIN LIGASE COMPONENT HRD3"/>
    <property type="match status" value="1"/>
</dbReference>
<keyword evidence="2" id="KW-0966">Cell projection</keyword>
<accession>A0AA94EE24</accession>
<evidence type="ECO:0000313" key="3">
    <source>
        <dbReference type="Proteomes" id="UP000286680"/>
    </source>
</evidence>
<dbReference type="Pfam" id="PF08238">
    <property type="entry name" value="Sel1"/>
    <property type="match status" value="3"/>
</dbReference>
<proteinExistence type="predicted"/>
<name>A0AA94EE24_9GAMM</name>
<dbReference type="SMART" id="SM00671">
    <property type="entry name" value="SEL1"/>
    <property type="match status" value="2"/>
</dbReference>
<organism evidence="2 3">
    <name type="scientific">Idiomarina aquatica</name>
    <dbReference type="NCBI Taxonomy" id="1327752"/>
    <lineage>
        <taxon>Bacteria</taxon>
        <taxon>Pseudomonadati</taxon>
        <taxon>Pseudomonadota</taxon>
        <taxon>Gammaproteobacteria</taxon>
        <taxon>Alteromonadales</taxon>
        <taxon>Idiomarinaceae</taxon>
        <taxon>Idiomarina</taxon>
    </lineage>
</organism>
<keyword evidence="2" id="KW-0282">Flagellum</keyword>
<evidence type="ECO:0000313" key="2">
    <source>
        <dbReference type="EMBL" id="RUO39650.1"/>
    </source>
</evidence>
<dbReference type="InterPro" id="IPR011990">
    <property type="entry name" value="TPR-like_helical_dom_sf"/>
</dbReference>
<dbReference type="InterPro" id="IPR050767">
    <property type="entry name" value="Sel1_AlgK"/>
</dbReference>
<evidence type="ECO:0000256" key="1">
    <source>
        <dbReference type="SAM" id="SignalP"/>
    </source>
</evidence>
<dbReference type="AlphaFoldDB" id="A0AA94EE24"/>
<feature type="chain" id="PRO_5041642824" evidence="1">
    <location>
        <begin position="25"/>
        <end position="216"/>
    </location>
</feature>